<dbReference type="OrthoDB" id="1890113at2"/>
<evidence type="ECO:0008006" key="5">
    <source>
        <dbReference type="Google" id="ProtNLM"/>
    </source>
</evidence>
<dbReference type="EMBL" id="LGIQ01000007">
    <property type="protein sequence ID" value="KNB72900.1"/>
    <property type="molecule type" value="Genomic_DNA"/>
</dbReference>
<accession>A0A0K9YXD8</accession>
<evidence type="ECO:0000313" key="1">
    <source>
        <dbReference type="EMBL" id="GED72749.1"/>
    </source>
</evidence>
<proteinExistence type="predicted"/>
<evidence type="ECO:0000313" key="3">
    <source>
        <dbReference type="Proteomes" id="UP000036834"/>
    </source>
</evidence>
<dbReference type="AlphaFoldDB" id="A0A0K9YXD8"/>
<comment type="caution">
    <text evidence="2">The sequence shown here is derived from an EMBL/GenBank/DDBJ whole genome shotgun (WGS) entry which is preliminary data.</text>
</comment>
<organism evidence="2 3">
    <name type="scientific">Brevibacillus reuszeri</name>
    <dbReference type="NCBI Taxonomy" id="54915"/>
    <lineage>
        <taxon>Bacteria</taxon>
        <taxon>Bacillati</taxon>
        <taxon>Bacillota</taxon>
        <taxon>Bacilli</taxon>
        <taxon>Bacillales</taxon>
        <taxon>Paenibacillaceae</taxon>
        <taxon>Brevibacillus</taxon>
    </lineage>
</organism>
<dbReference type="Proteomes" id="UP000036834">
    <property type="component" value="Unassembled WGS sequence"/>
</dbReference>
<reference evidence="3" key="1">
    <citation type="submission" date="2015-07" db="EMBL/GenBank/DDBJ databases">
        <title>Genome sequencing project for genomic taxonomy and phylogenomics of Bacillus-like bacteria.</title>
        <authorList>
            <person name="Liu B."/>
            <person name="Wang J."/>
            <person name="Zhu Y."/>
            <person name="Liu G."/>
            <person name="Chen Q."/>
            <person name="Chen Z."/>
            <person name="Lan J."/>
            <person name="Che J."/>
            <person name="Ge C."/>
            <person name="Shi H."/>
            <person name="Pan Z."/>
            <person name="Liu X."/>
        </authorList>
    </citation>
    <scope>NUCLEOTIDE SEQUENCE [LARGE SCALE GENOMIC DNA]</scope>
    <source>
        <strain evidence="3">DSM 9887</strain>
    </source>
</reference>
<dbReference type="EMBL" id="BJON01000034">
    <property type="protein sequence ID" value="GED72749.1"/>
    <property type="molecule type" value="Genomic_DNA"/>
</dbReference>
<dbReference type="STRING" id="54915.ADS79_13795"/>
<dbReference type="Gene3D" id="3.20.20.150">
    <property type="entry name" value="Divalent-metal-dependent TIM barrel enzymes"/>
    <property type="match status" value="1"/>
</dbReference>
<dbReference type="PATRIC" id="fig|54915.3.peg.1764"/>
<dbReference type="Proteomes" id="UP000319578">
    <property type="component" value="Unassembled WGS sequence"/>
</dbReference>
<keyword evidence="4" id="KW-1185">Reference proteome</keyword>
<evidence type="ECO:0000313" key="4">
    <source>
        <dbReference type="Proteomes" id="UP000319578"/>
    </source>
</evidence>
<protein>
    <recommendedName>
        <fullName evidence="5">Xylose isomerase-like TIM barrel domain-containing protein</fullName>
    </recommendedName>
</protein>
<reference evidence="2" key="2">
    <citation type="submission" date="2015-07" db="EMBL/GenBank/DDBJ databases">
        <title>MeaNS - Measles Nucleotide Surveillance Program.</title>
        <authorList>
            <person name="Tran T."/>
            <person name="Druce J."/>
        </authorList>
    </citation>
    <scope>NUCLEOTIDE SEQUENCE</scope>
    <source>
        <strain evidence="2">DSM 9887</strain>
    </source>
</reference>
<gene>
    <name evidence="2" type="ORF">ADS79_13795</name>
    <name evidence="1" type="ORF">BRE01_64510</name>
</gene>
<dbReference type="RefSeq" id="WP_049738947.1">
    <property type="nucleotide sequence ID" value="NZ_BJON01000034.1"/>
</dbReference>
<dbReference type="InterPro" id="IPR036237">
    <property type="entry name" value="Xyl_isomerase-like_sf"/>
</dbReference>
<sequence>MKNFMIGQYGKFDVQKYERDYQPPFYGIEACLFAEESDILKLKNESEQNDFQIGIHFPLRTGGSKLRDALFLAQDHLVRQQAFDYIQRELDYLRSIKPAYILFHYPKPVIIDDRVDWEKWRFCDASEHVFESQYSFGEFTEKSERLFVWLSEKAEEFDFIPVLEFDALNSYVYDTNYLEGLFKKYQRIKLCLDTGRLFFQEQLDPFFQAEKVIKKFAAYAYSVHLWNMKYTDRVEYNHYPVLPECRVEDGWAPIEAYVRWIVQENPRVKIMFEHRSELVSDEQLQRCYEWVNQIVKTAQ</sequence>
<name>A0A0K9YXD8_9BACL</name>
<reference evidence="1 4" key="3">
    <citation type="submission" date="2019-06" db="EMBL/GenBank/DDBJ databases">
        <title>Whole genome shotgun sequence of Brevibacillus reuszeri NBRC 15719.</title>
        <authorList>
            <person name="Hosoyama A."/>
            <person name="Uohara A."/>
            <person name="Ohji S."/>
            <person name="Ichikawa N."/>
        </authorList>
    </citation>
    <scope>NUCLEOTIDE SEQUENCE [LARGE SCALE GENOMIC DNA]</scope>
    <source>
        <strain evidence="1 4">NBRC 15719</strain>
    </source>
</reference>
<dbReference type="SUPFAM" id="SSF51658">
    <property type="entry name" value="Xylose isomerase-like"/>
    <property type="match status" value="1"/>
</dbReference>
<evidence type="ECO:0000313" key="2">
    <source>
        <dbReference type="EMBL" id="KNB72900.1"/>
    </source>
</evidence>